<accession>A0A0K2UX42</accession>
<dbReference type="EMBL" id="HACA01025086">
    <property type="protein sequence ID" value="CDW42447.1"/>
    <property type="molecule type" value="Transcribed_RNA"/>
</dbReference>
<protein>
    <submittedName>
        <fullName evidence="1">Uncharacterized protein</fullName>
    </submittedName>
</protein>
<sequence length="41" mass="4498">MRPESNPTKIFDGSAGLTLMIIIEPGWAVERGSINLFHGIE</sequence>
<reference evidence="1" key="1">
    <citation type="submission" date="2014-05" db="EMBL/GenBank/DDBJ databases">
        <authorList>
            <person name="Chronopoulou M."/>
        </authorList>
    </citation>
    <scope>NUCLEOTIDE SEQUENCE</scope>
    <source>
        <tissue evidence="1">Whole organism</tissue>
    </source>
</reference>
<dbReference type="AlphaFoldDB" id="A0A0K2UX42"/>
<evidence type="ECO:0000313" key="1">
    <source>
        <dbReference type="EMBL" id="CDW42447.1"/>
    </source>
</evidence>
<organism evidence="1">
    <name type="scientific">Lepeophtheirus salmonis</name>
    <name type="common">Salmon louse</name>
    <name type="synonym">Caligus salmonis</name>
    <dbReference type="NCBI Taxonomy" id="72036"/>
    <lineage>
        <taxon>Eukaryota</taxon>
        <taxon>Metazoa</taxon>
        <taxon>Ecdysozoa</taxon>
        <taxon>Arthropoda</taxon>
        <taxon>Crustacea</taxon>
        <taxon>Multicrustacea</taxon>
        <taxon>Hexanauplia</taxon>
        <taxon>Copepoda</taxon>
        <taxon>Siphonostomatoida</taxon>
        <taxon>Caligidae</taxon>
        <taxon>Lepeophtheirus</taxon>
    </lineage>
</organism>
<name>A0A0K2UX42_LEPSM</name>
<proteinExistence type="predicted"/>